<evidence type="ECO:0008006" key="6">
    <source>
        <dbReference type="Google" id="ProtNLM"/>
    </source>
</evidence>
<sequence>MASPLKCYSSSWPTCSLLPGCIAVDLQKNINPIISASGPYKGCMSKGNVVGGWVDLNNACILFEKTPKRIGVSITESHRSGCTDDPEEGVKEAGFFTRNETPHVEFGGGFPHRQYVFSALSFCGREGCVELGRRWHCFVVKIGLGSDEFVCTSLIDMYAKCGEVDSAVRVYDKMTSLDAATCNCLISAYARNGFFVQAFQVFMQIGNMGTRPNHYTYSTMLAVCGTISAIQEGKQLHAHVVKMQYLSETAVGNALLTLYSKCGMMEEAEIVFENLGQRNIISWTASINGFYQHGDFKKALKQFSMMRESGIEPNEFTFSIVLASCGCPNVVSWNTLIAGFSQVGDKSMVSEVFRLMTANGVEPDVVSWTSVISGFVQNFHNHEGFDAFKEMLDQGFCPSSVTISSLLPACTNVANLRHGKEIHGYAMVIGVEKDVYVRSALVDMYAKCGYISEAKILFYMMPERNTVTWNSLIFGYANHGYCNEAIELFNQMEESDTKLDHLTFTAVLNACSHAGMVELGESLFRKMQEKYRIEPRLEHYACMVDLLGRAGKLSEAYDLIKAMPVEPDKFVWGALLGACRNHGNIELAEVAAEHLFELEPESPGSSLLLSNLYADAGRWGNAAKMKKMMKQRKFGKFPGCSWIEAV</sequence>
<dbReference type="SUPFAM" id="SSF48452">
    <property type="entry name" value="TPR-like"/>
    <property type="match status" value="1"/>
</dbReference>
<dbReference type="FunFam" id="1.25.40.10:FF:001383">
    <property type="entry name" value="Pentatricopeptide repeat-containing protein mitochondrial"/>
    <property type="match status" value="1"/>
</dbReference>
<dbReference type="EMBL" id="FN594951">
    <property type="protein sequence ID" value="CCB43548.1"/>
    <property type="molecule type" value="Genomic_DNA"/>
</dbReference>
<dbReference type="PROSITE" id="PS51375">
    <property type="entry name" value="PPR"/>
    <property type="match status" value="7"/>
</dbReference>
<dbReference type="eggNOG" id="KOG4197">
    <property type="taxonomic scope" value="Eukaryota"/>
</dbReference>
<dbReference type="SMR" id="F6GUY9"/>
<dbReference type="AlphaFoldDB" id="F6GUY9"/>
<feature type="repeat" description="PPR" evidence="3">
    <location>
        <begin position="279"/>
        <end position="313"/>
    </location>
</feature>
<dbReference type="InterPro" id="IPR046848">
    <property type="entry name" value="E_motif"/>
</dbReference>
<dbReference type="FunFam" id="1.25.40.10:FF:000280">
    <property type="entry name" value="Pentatricopeptide repeat-containing protein"/>
    <property type="match status" value="1"/>
</dbReference>
<dbReference type="Pfam" id="PF13041">
    <property type="entry name" value="PPR_2"/>
    <property type="match status" value="4"/>
</dbReference>
<dbReference type="PANTHER" id="PTHR47926">
    <property type="entry name" value="PENTATRICOPEPTIDE REPEAT-CONTAINING PROTEIN"/>
    <property type="match status" value="1"/>
</dbReference>
<dbReference type="InterPro" id="IPR002885">
    <property type="entry name" value="PPR_rpt"/>
</dbReference>
<proteinExistence type="inferred from homology"/>
<dbReference type="PANTHER" id="PTHR47926:SF487">
    <property type="entry name" value="REPEAT (TPR)-LIKE SUPERFAMILY PROTEIN, PUTATIVE-RELATED"/>
    <property type="match status" value="1"/>
</dbReference>
<evidence type="ECO:0000313" key="5">
    <source>
        <dbReference type="Proteomes" id="UP000009183"/>
    </source>
</evidence>
<protein>
    <recommendedName>
        <fullName evidence="6">Pentatricopeptide repeat-containing protein</fullName>
    </recommendedName>
</protein>
<dbReference type="GO" id="GO:0003723">
    <property type="term" value="F:RNA binding"/>
    <property type="evidence" value="ECO:0007669"/>
    <property type="project" value="InterPro"/>
</dbReference>
<feature type="repeat" description="PPR" evidence="3">
    <location>
        <begin position="364"/>
        <end position="398"/>
    </location>
</feature>
<dbReference type="Pfam" id="PF20431">
    <property type="entry name" value="E_motif"/>
    <property type="match status" value="1"/>
</dbReference>
<keyword evidence="5" id="KW-1185">Reference proteome</keyword>
<comment type="similarity">
    <text evidence="2">Belongs to the PPR family. PCMP-E subfamily.</text>
</comment>
<dbReference type="FunFam" id="1.25.40.10:FF:000031">
    <property type="entry name" value="Pentatricopeptide repeat-containing protein mitochondrial"/>
    <property type="match status" value="1"/>
</dbReference>
<feature type="repeat" description="PPR" evidence="3">
    <location>
        <begin position="465"/>
        <end position="499"/>
    </location>
</feature>
<dbReference type="NCBIfam" id="TIGR00756">
    <property type="entry name" value="PPR"/>
    <property type="match status" value="7"/>
</dbReference>
<dbReference type="STRING" id="29760.F6GUY9"/>
<dbReference type="InParanoid" id="F6GUY9"/>
<accession>F6GUY9</accession>
<dbReference type="GO" id="GO:0009451">
    <property type="term" value="P:RNA modification"/>
    <property type="evidence" value="ECO:0007669"/>
    <property type="project" value="InterPro"/>
</dbReference>
<feature type="repeat" description="PPR" evidence="3">
    <location>
        <begin position="147"/>
        <end position="177"/>
    </location>
</feature>
<feature type="repeat" description="PPR" evidence="3">
    <location>
        <begin position="329"/>
        <end position="363"/>
    </location>
</feature>
<dbReference type="FunFam" id="1.25.40.10:FF:000343">
    <property type="entry name" value="Pentatricopeptide repeat-containing protein At3g58590"/>
    <property type="match status" value="1"/>
</dbReference>
<dbReference type="PaxDb" id="29760-VIT_06s0004g05130.t01"/>
<evidence type="ECO:0000256" key="3">
    <source>
        <dbReference type="PROSITE-ProRule" id="PRU00708"/>
    </source>
</evidence>
<dbReference type="FunCoup" id="F6GUY9">
    <property type="interactions" value="15"/>
</dbReference>
<dbReference type="Pfam" id="PF01535">
    <property type="entry name" value="PPR"/>
    <property type="match status" value="2"/>
</dbReference>
<dbReference type="FunFam" id="1.25.40.10:FF:001103">
    <property type="entry name" value="Glycerol-3-phosphate dehydrogenase [NAD(+)]"/>
    <property type="match status" value="1"/>
</dbReference>
<evidence type="ECO:0000256" key="2">
    <source>
        <dbReference type="ARBA" id="ARBA00061659"/>
    </source>
</evidence>
<dbReference type="InterPro" id="IPR011990">
    <property type="entry name" value="TPR-like_helical_dom_sf"/>
</dbReference>
<dbReference type="Proteomes" id="UP000009183">
    <property type="component" value="Chromosome 6"/>
</dbReference>
<name>F6GUY9_VITVI</name>
<feature type="repeat" description="PPR" evidence="3">
    <location>
        <begin position="178"/>
        <end position="212"/>
    </location>
</feature>
<dbReference type="ExpressionAtlas" id="F6GUY9">
    <property type="expression patterns" value="baseline"/>
</dbReference>
<dbReference type="InterPro" id="IPR046960">
    <property type="entry name" value="PPR_At4g14850-like_plant"/>
</dbReference>
<gene>
    <name evidence="4" type="ordered locus">VIT_06s0004g05130</name>
</gene>
<evidence type="ECO:0000256" key="1">
    <source>
        <dbReference type="ARBA" id="ARBA00022737"/>
    </source>
</evidence>
<reference evidence="4" key="1">
    <citation type="submission" date="2011-05" db="EMBL/GenBank/DDBJ databases">
        <title>High quality assembly and annotation of grapevine genome.</title>
        <authorList>
            <person name="Vitulo N."/>
            <person name="Olivier J."/>
            <person name="Forcato C."/>
            <person name="Albiero A."/>
            <person name="D'Angelo M."/>
            <person name="Zimbello R."/>
            <person name="Schiavon R."/>
            <person name="Rigobello C."/>
            <person name="Policriti A."/>
            <person name="Clepet C."/>
            <person name="Casagrande A."/>
            <person name="Choisne N."/>
            <person name="Vezzi A."/>
            <person name="Hugueney P."/>
            <person name="Horner D."/>
            <person name="Mica E."/>
            <person name="Cattonaro F."/>
            <person name="Del Fabbro C."/>
            <person name="Alaux M."/>
            <person name="Di Gaspero G."/>
            <person name="Scalabrin S."/>
            <person name="Pesole G."/>
            <person name="Delledonne M."/>
            <person name="Pezzotti M."/>
            <person name="Pe E.M."/>
            <person name="Caboche M."/>
            <person name="Adam-Blondon A.-F."/>
            <person name="Weissenbach J."/>
            <person name="Quetier F."/>
            <person name="Wincker P."/>
            <person name="Morgante M."/>
            <person name="Valle G."/>
        </authorList>
    </citation>
    <scope>NUCLEOTIDE SEQUENCE</scope>
</reference>
<dbReference type="HOGENOM" id="CLU_002706_0_1_1"/>
<dbReference type="Gene3D" id="1.25.40.10">
    <property type="entry name" value="Tetratricopeptide repeat domain"/>
    <property type="match status" value="4"/>
</dbReference>
<evidence type="ECO:0000313" key="4">
    <source>
        <dbReference type="EMBL" id="CCB43548.1"/>
    </source>
</evidence>
<feature type="repeat" description="PPR" evidence="3">
    <location>
        <begin position="500"/>
        <end position="530"/>
    </location>
</feature>
<keyword evidence="1" id="KW-0677">Repeat</keyword>
<organism evidence="4 5">
    <name type="scientific">Vitis vinifera</name>
    <name type="common">Grape</name>
    <dbReference type="NCBI Taxonomy" id="29760"/>
    <lineage>
        <taxon>Eukaryota</taxon>
        <taxon>Viridiplantae</taxon>
        <taxon>Streptophyta</taxon>
        <taxon>Embryophyta</taxon>
        <taxon>Tracheophyta</taxon>
        <taxon>Spermatophyta</taxon>
        <taxon>Magnoliopsida</taxon>
        <taxon>eudicotyledons</taxon>
        <taxon>Gunneridae</taxon>
        <taxon>Pentapetalae</taxon>
        <taxon>rosids</taxon>
        <taxon>Vitales</taxon>
        <taxon>Vitaceae</taxon>
        <taxon>Viteae</taxon>
        <taxon>Vitis</taxon>
    </lineage>
</organism>